<keyword evidence="3" id="KW-1185">Reference proteome</keyword>
<evidence type="ECO:0000313" key="3">
    <source>
        <dbReference type="Proteomes" id="UP001642464"/>
    </source>
</evidence>
<name>A0ABP0NXT2_9DINO</name>
<dbReference type="SUPFAM" id="SSF50985">
    <property type="entry name" value="RCC1/BLIP-II"/>
    <property type="match status" value="1"/>
</dbReference>
<dbReference type="PANTHER" id="PTHR45982">
    <property type="entry name" value="REGULATOR OF CHROMOSOME CONDENSATION"/>
    <property type="match status" value="1"/>
</dbReference>
<proteinExistence type="predicted"/>
<organism evidence="2 3">
    <name type="scientific">Durusdinium trenchii</name>
    <dbReference type="NCBI Taxonomy" id="1381693"/>
    <lineage>
        <taxon>Eukaryota</taxon>
        <taxon>Sar</taxon>
        <taxon>Alveolata</taxon>
        <taxon>Dinophyceae</taxon>
        <taxon>Suessiales</taxon>
        <taxon>Symbiodiniaceae</taxon>
        <taxon>Durusdinium</taxon>
    </lineage>
</organism>
<sequence>MAIRISVSLASGKSVEVELPPEAKVSELRHRAEQELATPISYLVTGSGHVLPPHGALHGALADQEEITAIVGQWPKVAASMTAFACVKADGSVEAWGPAKHGGDCSGQVLRNVVKIRSNLGAFAAVRSDGSVATWGSPRDGGDSSSVQARLVDVQEIHSTSCAFAALLGDGSLVTWGDPHSGGDSQEVNDELHDVRQIQANMDSFAVIRADGSAFSWGSASGSSEEIQEQLKEVEMIQVTTAAFAAICKDGHVVTWGNAQNGAKSEHVQGQLKAVQQIQATHAAFAALRSDGAVISWGLGELGGDSSSVEHQLQSVLALQATDGAFCALRADGSVVTWGSKGYGGDSDAVQEQLKEVQAIQATRVAFCALLRSGTVVCWGAPLFGGTTPHAPLCGPVKALQATRSAFAALVEGGEVLGSSFCARLHRWTLVEREEKTCCACKLRPQVGWGVDCWERDSGQWKVLERVLEELRVCWTNVPMKLMQRLALVALFWAQVEGFRRQVEKTGLRGPHEPKALLEELENVLGAGHREAAERRLQGLEDDLRVTFKALPKNQRGALEAPSARYALHRLFNKRHGWQIKGLESAGGSWNLESPVLAMGDRVPPQMRELFEDRLGSYGLTLHELAVLAATMEGMFERDVEQRLAIVYGERQLALEAKSNWDEANALMWNYVAAFVTGVPVENLTEGDVTRAARQFTFRFPRHAEAQELLFEIAHEVVGSAASDAVYDFALLQTILSKFGQRLGALEDNECQVMKTKLTSLEYRGGNGLVRLGDFYADQEHFTEGAEYLRSSGVLDESDPEDPKVIIPNYLASPSNCVQPAGYYSICCFDECEALMDQVEKNLEAPMGTAEKIADVVSGLASASQPANRTLSPRLLQLLDDVAGHHGGMVPIHGRLFAQWMHEAYPRECSYPATAQRSSLDNDIGHVEDSEKEKYAQIAKKHENRTTTTSTPWIMKEELVDQKAFESHVKSSLRGDISMFSAVGFMGMLAAKLFLGPRPSGLFDLCANEAYAEVGPVRPLLGAGRGLPTPGQGSRKDRTAWATRAEGAAGRARGGLGRWSPGGGGASAAGIGRRPTSDLQGASQEPARCFGSTFRTLCPAQALQQTPWLADQGFGVCGRLLECRVTGARHGGSCPSTNVGRPDWDRLGSYGLTLHELAVLAATMEGMFEKDVEQRLGIVYAERQLALEAKSNWDEANALMWNYVAAFISGVPVENLTEGDVTRAARQFTFRFPRHVEAQALLFEIAHEVVGPRASDAVYDFALLQKILSKFGQRLGALEDNECQVMKNKLTSLEYHSGNGLVRLGDFYGDQEHFTEGADYLRSSGVLDESDPEDPKVIIPNYLASPSNCVQPAGGSVCCFDECEALMDQVEKNLEAPMGTAEKIASVVSGLASASQPANRTLSPRLLQLLDDVAGHHGGMVPLHGRLFAQWMHEAYPRECSYPATAQRTSQEK</sequence>
<dbReference type="Gene3D" id="2.130.10.30">
    <property type="entry name" value="Regulator of chromosome condensation 1/beta-lactamase-inhibitor protein II"/>
    <property type="match status" value="3"/>
</dbReference>
<protein>
    <submittedName>
        <fullName evidence="2">Water dikinase</fullName>
    </submittedName>
</protein>
<comment type="caution">
    <text evidence="2">The sequence shown here is derived from an EMBL/GenBank/DDBJ whole genome shotgun (WGS) entry which is preliminary data.</text>
</comment>
<feature type="compositionally biased region" description="Gly residues" evidence="1">
    <location>
        <begin position="1052"/>
        <end position="1067"/>
    </location>
</feature>
<dbReference type="EMBL" id="CAXAMM010031369">
    <property type="protein sequence ID" value="CAK9068002.1"/>
    <property type="molecule type" value="Genomic_DNA"/>
</dbReference>
<dbReference type="Proteomes" id="UP001642464">
    <property type="component" value="Unassembled WGS sequence"/>
</dbReference>
<dbReference type="PANTHER" id="PTHR45982:SF1">
    <property type="entry name" value="REGULATOR OF CHROMOSOME CONDENSATION"/>
    <property type="match status" value="1"/>
</dbReference>
<evidence type="ECO:0000313" key="2">
    <source>
        <dbReference type="EMBL" id="CAK9068002.1"/>
    </source>
</evidence>
<evidence type="ECO:0000256" key="1">
    <source>
        <dbReference type="SAM" id="MobiDB-lite"/>
    </source>
</evidence>
<reference evidence="2 3" key="1">
    <citation type="submission" date="2024-02" db="EMBL/GenBank/DDBJ databases">
        <authorList>
            <person name="Chen Y."/>
            <person name="Shah S."/>
            <person name="Dougan E. K."/>
            <person name="Thang M."/>
            <person name="Chan C."/>
        </authorList>
    </citation>
    <scope>NUCLEOTIDE SEQUENCE [LARGE SCALE GENOMIC DNA]</scope>
</reference>
<feature type="region of interest" description="Disordered" evidence="1">
    <location>
        <begin position="1045"/>
        <end position="1084"/>
    </location>
</feature>
<gene>
    <name evidence="2" type="ORF">SCF082_LOCUS34330</name>
</gene>
<accession>A0ABP0NXT2</accession>
<dbReference type="InterPro" id="IPR009091">
    <property type="entry name" value="RCC1/BLIP-II"/>
</dbReference>
<dbReference type="InterPro" id="IPR051553">
    <property type="entry name" value="Ran_GTPase-activating"/>
</dbReference>